<evidence type="ECO:0000256" key="4">
    <source>
        <dbReference type="ARBA" id="ARBA00022692"/>
    </source>
</evidence>
<keyword evidence="3 7" id="KW-1134">Transmembrane beta strand</keyword>
<dbReference type="InterPro" id="IPR008969">
    <property type="entry name" value="CarboxyPept-like_regulatory"/>
</dbReference>
<organism evidence="9 10">
    <name type="scientific">Flagellimonas maritima</name>
    <dbReference type="NCBI Taxonomy" id="1383885"/>
    <lineage>
        <taxon>Bacteria</taxon>
        <taxon>Pseudomonadati</taxon>
        <taxon>Bacteroidota</taxon>
        <taxon>Flavobacteriia</taxon>
        <taxon>Flavobacteriales</taxon>
        <taxon>Flavobacteriaceae</taxon>
        <taxon>Flagellimonas</taxon>
    </lineage>
</organism>
<dbReference type="InterPro" id="IPR037066">
    <property type="entry name" value="Plug_dom_sf"/>
</dbReference>
<dbReference type="FunFam" id="2.60.40.1120:FF:000003">
    <property type="entry name" value="Outer membrane protein Omp121"/>
    <property type="match status" value="1"/>
</dbReference>
<dbReference type="PROSITE" id="PS52016">
    <property type="entry name" value="TONB_DEPENDENT_REC_3"/>
    <property type="match status" value="1"/>
</dbReference>
<evidence type="ECO:0000256" key="3">
    <source>
        <dbReference type="ARBA" id="ARBA00022452"/>
    </source>
</evidence>
<dbReference type="SUPFAM" id="SSF49464">
    <property type="entry name" value="Carboxypeptidase regulatory domain-like"/>
    <property type="match status" value="1"/>
</dbReference>
<keyword evidence="9" id="KW-0675">Receptor</keyword>
<keyword evidence="10" id="KW-1185">Reference proteome</keyword>
<dbReference type="GO" id="GO:0009279">
    <property type="term" value="C:cell outer membrane"/>
    <property type="evidence" value="ECO:0007669"/>
    <property type="project" value="UniProtKB-SubCell"/>
</dbReference>
<evidence type="ECO:0000313" key="9">
    <source>
        <dbReference type="EMBL" id="AWX43670.1"/>
    </source>
</evidence>
<dbReference type="SUPFAM" id="SSF56935">
    <property type="entry name" value="Porins"/>
    <property type="match status" value="1"/>
</dbReference>
<reference evidence="9 10" key="1">
    <citation type="submission" date="2018-06" db="EMBL/GenBank/DDBJ databases">
        <title>Spongiibacterium sp. HME9304 Genome sequencing and assembly.</title>
        <authorList>
            <person name="Kang H."/>
            <person name="Kim H."/>
            <person name="Joh K."/>
        </authorList>
    </citation>
    <scope>NUCLEOTIDE SEQUENCE [LARGE SCALE GENOMIC DNA]</scope>
    <source>
        <strain evidence="9 10">HME9304</strain>
    </source>
</reference>
<name>A0A2Z4LPI7_9FLAO</name>
<dbReference type="Pfam" id="PF13715">
    <property type="entry name" value="CarbopepD_reg_2"/>
    <property type="match status" value="1"/>
</dbReference>
<dbReference type="Gene3D" id="2.60.40.1120">
    <property type="entry name" value="Carboxypeptidase-like, regulatory domain"/>
    <property type="match status" value="1"/>
</dbReference>
<comment type="subcellular location">
    <subcellularLocation>
        <location evidence="1 7">Cell outer membrane</location>
        <topology evidence="1 7">Multi-pass membrane protein</topology>
    </subcellularLocation>
</comment>
<dbReference type="InterPro" id="IPR023996">
    <property type="entry name" value="TonB-dep_OMP_SusC/RagA"/>
</dbReference>
<dbReference type="InterPro" id="IPR039426">
    <property type="entry name" value="TonB-dep_rcpt-like"/>
</dbReference>
<sequence length="1115" mass="122817">MEINLIERISNSRFSFLNIIMRTCLFLFCTIAFALGPKHGFSQNADIKIDQNQRMTIKQALKVINLQTSYNFVYQDDLLEKAPVLDLEKGVIKTSILLERFLLPINMTYSFIDSKTIAVVKKSKNQSADFENRDNRDILIQQIITGKVLDTQGRPLPGASIIEKGTTNGTQSDFDGNFSINVTNRSSVLLVSYIGFTPKEIPVGNESELTITLQESTALLDEIVVIGYGSVKKSDLTGSVSSISEEELSVQKTTSVDQLIQGRAAGVQVTQVSAAPGGAMSIRIRGGNSIVGGNEPLYVIDGFPVYNTANRNLTNPLSAIDPNNIQSIEILKDASATAIYGSRGANGVVIITTKSGKKGKGKIQINSFTGVQKVRRELDLMNSQQFAVLANERAVNDGADLPFPDLSAVTTDTDWQDEIFRQAFITNIGISFLGGGDNSTYAINGNFFDQEGIIIDTGFKRASIGLNLDQGINDYLKVVTSINASKSVNDRPETGFGTLENTVNAAIHASPTLTPRQEDGSYTSLEDYVYSGPVSNPLAQALDVNRITELSRLLGTTAIEIDFSEAFKFTSRFGIDYLSSFDTNYQGRTVRFGEPAGLATRTHREDTSYLIELLMDYKKDIGNHDFSATVGFTSQQDKSIFTLASASNFLSDDLQGVDLSAGEDINTPNSGTSKSLLLSSLARINYIYKDKYLFTLTGRADGSSRFGRDRKWGFFPSGSFAWRISNEEFLKDSKTINNLKLRLSYGLSGNQEIGSYQSLERIEANNYILGTDDGLVIGLSPANIGNPDLKWETTSQFNAGLDLGLLGGRVSFVADYYVKNTSDLLVNRPLPPTAGFSSVLENVGEIRNEGFEFAINALPFAGEFSWNIDANISFNRNEVISLGDTNEFFGNTIASNFRFPVNIVREGEELGTFFGYETETLLSETGDIVYADLNDDGEINSDDRTIIGSPYPDFIYGFTSTMEYRNFDLSFFLQGVQGGEIFNFNRFLYANPTGNRNQITAVLDRWTPENQDRTAQFPRVSGNSPLLPSDRFLESASFLRLRNITLGYRIKPEKLKFFSSARFYLTGQNLITISDYSGYDPEVNTFGGGTDLRLGVDAGAYPTNKSYLFGLELEF</sequence>
<evidence type="ECO:0000256" key="2">
    <source>
        <dbReference type="ARBA" id="ARBA00022448"/>
    </source>
</evidence>
<accession>A0A2Z4LPI7</accession>
<keyword evidence="6 7" id="KW-0998">Cell outer membrane</keyword>
<dbReference type="InterPro" id="IPR023997">
    <property type="entry name" value="TonB-dep_OMP_SusC/RagA_CS"/>
</dbReference>
<dbReference type="InterPro" id="IPR012910">
    <property type="entry name" value="Plug_dom"/>
</dbReference>
<gene>
    <name evidence="9" type="ORF">HME9304_00661</name>
</gene>
<protein>
    <submittedName>
        <fullName evidence="9">TonB-dependent receptor SusC</fullName>
    </submittedName>
</protein>
<dbReference type="Gene3D" id="2.40.170.20">
    <property type="entry name" value="TonB-dependent receptor, beta-barrel domain"/>
    <property type="match status" value="1"/>
</dbReference>
<dbReference type="EMBL" id="CP030104">
    <property type="protein sequence ID" value="AWX43670.1"/>
    <property type="molecule type" value="Genomic_DNA"/>
</dbReference>
<keyword evidence="2 7" id="KW-0813">Transport</keyword>
<evidence type="ECO:0000256" key="5">
    <source>
        <dbReference type="ARBA" id="ARBA00023136"/>
    </source>
</evidence>
<dbReference type="KEGG" id="spon:HME9304_00661"/>
<keyword evidence="4 7" id="KW-0812">Transmembrane</keyword>
<evidence type="ECO:0000256" key="6">
    <source>
        <dbReference type="ARBA" id="ARBA00023237"/>
    </source>
</evidence>
<evidence type="ECO:0000313" key="10">
    <source>
        <dbReference type="Proteomes" id="UP000248536"/>
    </source>
</evidence>
<comment type="similarity">
    <text evidence="7">Belongs to the TonB-dependent receptor family.</text>
</comment>
<dbReference type="NCBIfam" id="TIGR04057">
    <property type="entry name" value="SusC_RagA_signa"/>
    <property type="match status" value="1"/>
</dbReference>
<proteinExistence type="inferred from homology"/>
<dbReference type="AlphaFoldDB" id="A0A2Z4LPI7"/>
<dbReference type="Gene3D" id="2.170.130.10">
    <property type="entry name" value="TonB-dependent receptor, plug domain"/>
    <property type="match status" value="1"/>
</dbReference>
<dbReference type="InterPro" id="IPR036942">
    <property type="entry name" value="Beta-barrel_TonB_sf"/>
</dbReference>
<keyword evidence="5 7" id="KW-0472">Membrane</keyword>
<evidence type="ECO:0000256" key="7">
    <source>
        <dbReference type="PROSITE-ProRule" id="PRU01360"/>
    </source>
</evidence>
<feature type="domain" description="TonB-dependent receptor plug" evidence="8">
    <location>
        <begin position="233"/>
        <end position="348"/>
    </location>
</feature>
<dbReference type="OrthoDB" id="9768177at2"/>
<dbReference type="FunFam" id="2.170.130.10:FF:000008">
    <property type="entry name" value="SusC/RagA family TonB-linked outer membrane protein"/>
    <property type="match status" value="1"/>
</dbReference>
<dbReference type="Pfam" id="PF07715">
    <property type="entry name" value="Plug"/>
    <property type="match status" value="1"/>
</dbReference>
<dbReference type="NCBIfam" id="TIGR04056">
    <property type="entry name" value="OMP_RagA_SusC"/>
    <property type="match status" value="1"/>
</dbReference>
<evidence type="ECO:0000259" key="8">
    <source>
        <dbReference type="Pfam" id="PF07715"/>
    </source>
</evidence>
<evidence type="ECO:0000256" key="1">
    <source>
        <dbReference type="ARBA" id="ARBA00004571"/>
    </source>
</evidence>
<dbReference type="Proteomes" id="UP000248536">
    <property type="component" value="Chromosome"/>
</dbReference>